<protein>
    <submittedName>
        <fullName evidence="1">Toxin-antitoxin system toxin component, PIN family</fullName>
    </submittedName>
</protein>
<dbReference type="EMBL" id="JADJOT010000008">
    <property type="protein sequence ID" value="MBK7954034.1"/>
    <property type="molecule type" value="Genomic_DNA"/>
</dbReference>
<sequence length="77" mass="8391">MLVLADYLPHCVTVRMPEPMPQVPACREVFDLPFLQLAVAGKAEALVTGDRDLLALAPTFACPVISAEHFLAQLVMK</sequence>
<accession>A0A935T9V4</accession>
<name>A0A935T9V4_9PROT</name>
<organism evidence="1 2">
    <name type="scientific">Candidatus Accumulibacter affinis</name>
    <dbReference type="NCBI Taxonomy" id="2954384"/>
    <lineage>
        <taxon>Bacteria</taxon>
        <taxon>Pseudomonadati</taxon>
        <taxon>Pseudomonadota</taxon>
        <taxon>Betaproteobacteria</taxon>
        <taxon>Candidatus Accumulibacter</taxon>
    </lineage>
</organism>
<dbReference type="Proteomes" id="UP000706151">
    <property type="component" value="Unassembled WGS sequence"/>
</dbReference>
<dbReference type="PANTHER" id="PTHR34610">
    <property type="entry name" value="SSL7007 PROTEIN"/>
    <property type="match status" value="1"/>
</dbReference>
<gene>
    <name evidence="1" type="ORF">IPK02_08800</name>
</gene>
<reference evidence="1 2" key="1">
    <citation type="submission" date="2020-10" db="EMBL/GenBank/DDBJ databases">
        <title>Connecting structure to function with the recovery of over 1000 high-quality activated sludge metagenome-assembled genomes encoding full-length rRNA genes using long-read sequencing.</title>
        <authorList>
            <person name="Singleton C.M."/>
            <person name="Petriglieri F."/>
            <person name="Kristensen J.M."/>
            <person name="Kirkegaard R.H."/>
            <person name="Michaelsen T.Y."/>
            <person name="Andersen M.H."/>
            <person name="Karst S.M."/>
            <person name="Dueholm M.S."/>
            <person name="Nielsen P.H."/>
            <person name="Albertsen M."/>
        </authorList>
    </citation>
    <scope>NUCLEOTIDE SEQUENCE [LARGE SCALE GENOMIC DNA]</scope>
    <source>
        <strain evidence="1">Fred_18-Q3-R57-64_BAT3C.720</strain>
    </source>
</reference>
<dbReference type="PANTHER" id="PTHR34610:SF4">
    <property type="entry name" value="SLL8027 PROTEIN"/>
    <property type="match status" value="1"/>
</dbReference>
<proteinExistence type="predicted"/>
<dbReference type="AlphaFoldDB" id="A0A935T9V4"/>
<evidence type="ECO:0000313" key="1">
    <source>
        <dbReference type="EMBL" id="MBK7954034.1"/>
    </source>
</evidence>
<dbReference type="InterPro" id="IPR002850">
    <property type="entry name" value="PIN_toxin-like"/>
</dbReference>
<dbReference type="NCBIfam" id="TIGR00305">
    <property type="entry name" value="putative toxin-antitoxin system toxin component, PIN family"/>
    <property type="match status" value="1"/>
</dbReference>
<evidence type="ECO:0000313" key="2">
    <source>
        <dbReference type="Proteomes" id="UP000706151"/>
    </source>
</evidence>
<comment type="caution">
    <text evidence="1">The sequence shown here is derived from an EMBL/GenBank/DDBJ whole genome shotgun (WGS) entry which is preliminary data.</text>
</comment>